<dbReference type="EMBL" id="JAHRIP010039984">
    <property type="protein sequence ID" value="MEQ2296412.1"/>
    <property type="molecule type" value="Genomic_DNA"/>
</dbReference>
<evidence type="ECO:0000313" key="1">
    <source>
        <dbReference type="EMBL" id="MEQ2296412.1"/>
    </source>
</evidence>
<organism evidence="1 2">
    <name type="scientific">Ameca splendens</name>
    <dbReference type="NCBI Taxonomy" id="208324"/>
    <lineage>
        <taxon>Eukaryota</taxon>
        <taxon>Metazoa</taxon>
        <taxon>Chordata</taxon>
        <taxon>Craniata</taxon>
        <taxon>Vertebrata</taxon>
        <taxon>Euteleostomi</taxon>
        <taxon>Actinopterygii</taxon>
        <taxon>Neopterygii</taxon>
        <taxon>Teleostei</taxon>
        <taxon>Neoteleostei</taxon>
        <taxon>Acanthomorphata</taxon>
        <taxon>Ovalentaria</taxon>
        <taxon>Atherinomorphae</taxon>
        <taxon>Cyprinodontiformes</taxon>
        <taxon>Goodeidae</taxon>
        <taxon>Ameca</taxon>
    </lineage>
</organism>
<sequence length="102" mass="11113">MGLCLVAAFKTATQRLLSHIEMLAVFATDTTCSKSFPLKFCLSITKIRNSSSLVDPPAPLADSSHLDYCNQLFTLISKTDPDHLQLGQTLTGVNRRGCIITV</sequence>
<proteinExistence type="predicted"/>
<protein>
    <submittedName>
        <fullName evidence="1">Uncharacterized protein</fullName>
    </submittedName>
</protein>
<evidence type="ECO:0000313" key="2">
    <source>
        <dbReference type="Proteomes" id="UP001469553"/>
    </source>
</evidence>
<comment type="caution">
    <text evidence="1">The sequence shown here is derived from an EMBL/GenBank/DDBJ whole genome shotgun (WGS) entry which is preliminary data.</text>
</comment>
<keyword evidence="2" id="KW-1185">Reference proteome</keyword>
<reference evidence="1 2" key="1">
    <citation type="submission" date="2021-06" db="EMBL/GenBank/DDBJ databases">
        <authorList>
            <person name="Palmer J.M."/>
        </authorList>
    </citation>
    <scope>NUCLEOTIDE SEQUENCE [LARGE SCALE GENOMIC DNA]</scope>
    <source>
        <strain evidence="1 2">AS_MEX2019</strain>
        <tissue evidence="1">Muscle</tissue>
    </source>
</reference>
<accession>A0ABV0YRB4</accession>
<gene>
    <name evidence="1" type="ORF">AMECASPLE_024645</name>
</gene>
<dbReference type="Proteomes" id="UP001469553">
    <property type="component" value="Unassembled WGS sequence"/>
</dbReference>
<name>A0ABV0YRB4_9TELE</name>